<dbReference type="CDD" id="cd04301">
    <property type="entry name" value="NAT_SF"/>
    <property type="match status" value="1"/>
</dbReference>
<dbReference type="RefSeq" id="WP_203836946.1">
    <property type="nucleotide sequence ID" value="NZ_BAAATV010000006.1"/>
</dbReference>
<feature type="domain" description="N-acetyltransferase" evidence="3">
    <location>
        <begin position="1"/>
        <end position="164"/>
    </location>
</feature>
<dbReference type="SUPFAM" id="SSF55729">
    <property type="entry name" value="Acyl-CoA N-acyltransferases (Nat)"/>
    <property type="match status" value="1"/>
</dbReference>
<dbReference type="EMBL" id="BOMN01000032">
    <property type="protein sequence ID" value="GIE19735.1"/>
    <property type="molecule type" value="Genomic_DNA"/>
</dbReference>
<dbReference type="InterPro" id="IPR050832">
    <property type="entry name" value="Bact_Acetyltransf"/>
</dbReference>
<evidence type="ECO:0000313" key="5">
    <source>
        <dbReference type="Proteomes" id="UP000603200"/>
    </source>
</evidence>
<reference evidence="4 5" key="1">
    <citation type="submission" date="2021-01" db="EMBL/GenBank/DDBJ databases">
        <title>Whole genome shotgun sequence of Actinoplanes humidus NBRC 14915.</title>
        <authorList>
            <person name="Komaki H."/>
            <person name="Tamura T."/>
        </authorList>
    </citation>
    <scope>NUCLEOTIDE SEQUENCE [LARGE SCALE GENOMIC DNA]</scope>
    <source>
        <strain evidence="4 5">NBRC 14915</strain>
    </source>
</reference>
<dbReference type="InterPro" id="IPR000182">
    <property type="entry name" value="GNAT_dom"/>
</dbReference>
<dbReference type="Gene3D" id="3.40.630.30">
    <property type="match status" value="1"/>
</dbReference>
<protein>
    <submittedName>
        <fullName evidence="4">N-acetyltransferase</fullName>
    </submittedName>
</protein>
<dbReference type="PANTHER" id="PTHR43877">
    <property type="entry name" value="AMINOALKYLPHOSPHONATE N-ACETYLTRANSFERASE-RELATED-RELATED"/>
    <property type="match status" value="1"/>
</dbReference>
<comment type="caution">
    <text evidence="4">The sequence shown here is derived from an EMBL/GenBank/DDBJ whole genome shotgun (WGS) entry which is preliminary data.</text>
</comment>
<keyword evidence="5" id="KW-1185">Reference proteome</keyword>
<accession>A0ABQ3ZMD9</accession>
<name>A0ABQ3ZMD9_9ACTN</name>
<evidence type="ECO:0000256" key="2">
    <source>
        <dbReference type="ARBA" id="ARBA00023315"/>
    </source>
</evidence>
<keyword evidence="1" id="KW-0808">Transferase</keyword>
<dbReference type="Proteomes" id="UP000603200">
    <property type="component" value="Unassembled WGS sequence"/>
</dbReference>
<organism evidence="4 5">
    <name type="scientific">Winogradskya humida</name>
    <dbReference type="NCBI Taxonomy" id="113566"/>
    <lineage>
        <taxon>Bacteria</taxon>
        <taxon>Bacillati</taxon>
        <taxon>Actinomycetota</taxon>
        <taxon>Actinomycetes</taxon>
        <taxon>Micromonosporales</taxon>
        <taxon>Micromonosporaceae</taxon>
        <taxon>Winogradskya</taxon>
    </lineage>
</organism>
<proteinExistence type="predicted"/>
<dbReference type="Pfam" id="PF00583">
    <property type="entry name" value="Acetyltransf_1"/>
    <property type="match status" value="1"/>
</dbReference>
<keyword evidence="2" id="KW-0012">Acyltransferase</keyword>
<evidence type="ECO:0000256" key="1">
    <source>
        <dbReference type="ARBA" id="ARBA00022679"/>
    </source>
</evidence>
<dbReference type="InterPro" id="IPR016181">
    <property type="entry name" value="Acyl_CoA_acyltransferase"/>
</dbReference>
<dbReference type="PROSITE" id="PS51186">
    <property type="entry name" value="GNAT"/>
    <property type="match status" value="1"/>
</dbReference>
<evidence type="ECO:0000313" key="4">
    <source>
        <dbReference type="EMBL" id="GIE19735.1"/>
    </source>
</evidence>
<gene>
    <name evidence="4" type="ORF">Ahu01nite_028370</name>
</gene>
<evidence type="ECO:0000259" key="3">
    <source>
        <dbReference type="PROSITE" id="PS51186"/>
    </source>
</evidence>
<sequence length="166" mass="18246">MLIREPTLADVDRIADVHTRARASYYQTGGLLADSTADPAGADHRREAWTRAVESPDRTIYCAVIDDQVVGAVAMGPALAPDGTAAAQLFQIHVDPPSWGRGIGTRLHATFLTYLHRTNHPAGLLEVWQRNTRALLFYAHHGWSPTGTNRPGPHQSTYLHMHLQAP</sequence>